<dbReference type="Proteomes" id="UP001165136">
    <property type="component" value="Unassembled WGS sequence"/>
</dbReference>
<name>A0A9W6VGK6_9PSEU</name>
<dbReference type="AlphaFoldDB" id="A0A9W6VGK6"/>
<gene>
    <name evidence="1" type="ORF">Atai01_26880</name>
</gene>
<proteinExistence type="predicted"/>
<reference evidence="1" key="1">
    <citation type="submission" date="2023-03" db="EMBL/GenBank/DDBJ databases">
        <title>Amycolatopsis taiwanensis NBRC 103393.</title>
        <authorList>
            <person name="Ichikawa N."/>
            <person name="Sato H."/>
            <person name="Tonouchi N."/>
        </authorList>
    </citation>
    <scope>NUCLEOTIDE SEQUENCE</scope>
    <source>
        <strain evidence="1">NBRC 103393</strain>
    </source>
</reference>
<evidence type="ECO:0000313" key="1">
    <source>
        <dbReference type="EMBL" id="GLY66069.1"/>
    </source>
</evidence>
<dbReference type="EMBL" id="BSTI01000005">
    <property type="protein sequence ID" value="GLY66069.1"/>
    <property type="molecule type" value="Genomic_DNA"/>
</dbReference>
<sequence length="66" mass="6971">MGNGSATFYVLLPDENQYLALCSTVLPTTAEDSVTSAGCTASSGPLQQYFQSHPGGTVRMDVRVDN</sequence>
<evidence type="ECO:0000313" key="2">
    <source>
        <dbReference type="Proteomes" id="UP001165136"/>
    </source>
</evidence>
<accession>A0A9W6VGK6</accession>
<organism evidence="1 2">
    <name type="scientific">Amycolatopsis taiwanensis</name>
    <dbReference type="NCBI Taxonomy" id="342230"/>
    <lineage>
        <taxon>Bacteria</taxon>
        <taxon>Bacillati</taxon>
        <taxon>Actinomycetota</taxon>
        <taxon>Actinomycetes</taxon>
        <taxon>Pseudonocardiales</taxon>
        <taxon>Pseudonocardiaceae</taxon>
        <taxon>Amycolatopsis</taxon>
    </lineage>
</organism>
<protein>
    <submittedName>
        <fullName evidence="1">Uncharacterized protein</fullName>
    </submittedName>
</protein>
<comment type="caution">
    <text evidence="1">The sequence shown here is derived from an EMBL/GenBank/DDBJ whole genome shotgun (WGS) entry which is preliminary data.</text>
</comment>
<keyword evidence="2" id="KW-1185">Reference proteome</keyword>